<organism evidence="3 4">
    <name type="scientific">Vitreoscilla filiformis</name>
    <dbReference type="NCBI Taxonomy" id="63"/>
    <lineage>
        <taxon>Bacteria</taxon>
        <taxon>Pseudomonadati</taxon>
        <taxon>Pseudomonadota</taxon>
        <taxon>Betaproteobacteria</taxon>
        <taxon>Neisseriales</taxon>
        <taxon>Neisseriaceae</taxon>
        <taxon>Vitreoscilla</taxon>
    </lineage>
</organism>
<protein>
    <recommendedName>
        <fullName evidence="5">Histidine kinase</fullName>
    </recommendedName>
</protein>
<dbReference type="EMBL" id="CP022423">
    <property type="protein sequence ID" value="ASM77173.1"/>
    <property type="molecule type" value="Genomic_DNA"/>
</dbReference>
<dbReference type="Pfam" id="PF10442">
    <property type="entry name" value="FIST_C"/>
    <property type="match status" value="1"/>
</dbReference>
<proteinExistence type="predicted"/>
<dbReference type="AlphaFoldDB" id="A0A221KED0"/>
<accession>A0A221KED0</accession>
<dbReference type="Proteomes" id="UP000199729">
    <property type="component" value="Chromosome"/>
</dbReference>
<dbReference type="SMART" id="SM00897">
    <property type="entry name" value="FIST"/>
    <property type="match status" value="1"/>
</dbReference>
<evidence type="ECO:0000259" key="2">
    <source>
        <dbReference type="SMART" id="SM01204"/>
    </source>
</evidence>
<evidence type="ECO:0008006" key="5">
    <source>
        <dbReference type="Google" id="ProtNLM"/>
    </source>
</evidence>
<feature type="domain" description="FIST C-domain" evidence="2">
    <location>
        <begin position="209"/>
        <end position="376"/>
    </location>
</feature>
<dbReference type="InterPro" id="IPR019494">
    <property type="entry name" value="FIST_C"/>
</dbReference>
<sequence>MLGHATHPDAHMALALAAAQVEARRATLRRFVPTLGWLYLSERLMPQAEAVLAEAQQRWPGVTWVGAAVAGLCATGVEYLHEPALALMLTDVPPAHFRTFHGRQPLDATRDWGAALVHADPALPDLPELVEELAERVGGVGLFGGLVSHRGRPAQWAGEAVEGGLSGVAFTPALRWITRLSQGCWPVGEPFTVTATDGPMVLALDDEPALDVLLAEAGGGVIQAHQTPDPALIQRLRQVFVAVAPAHHAMLDPGGSLNADTHVRPLIGIDPGRRAMALADLVEPGQQLCFCRRDPQAARRDLVRLCTEIREEVEGNGEDSDVPTPAARLLGAIYVSCLGRGGAHFGGPSAELAIVRQALGDVPLIGFFAGGEIAGPQLHSHSGVLSVLVSAE</sequence>
<keyword evidence="4" id="KW-1185">Reference proteome</keyword>
<dbReference type="Pfam" id="PF08495">
    <property type="entry name" value="FIST"/>
    <property type="match status" value="1"/>
</dbReference>
<dbReference type="KEGG" id="vff:VITFI_CDS1395"/>
<feature type="domain" description="FIST" evidence="1">
    <location>
        <begin position="33"/>
        <end position="208"/>
    </location>
</feature>
<evidence type="ECO:0000313" key="3">
    <source>
        <dbReference type="EMBL" id="ASM77173.1"/>
    </source>
</evidence>
<evidence type="ECO:0000259" key="1">
    <source>
        <dbReference type="SMART" id="SM00897"/>
    </source>
</evidence>
<evidence type="ECO:0000313" key="4">
    <source>
        <dbReference type="Proteomes" id="UP000199729"/>
    </source>
</evidence>
<dbReference type="InterPro" id="IPR013702">
    <property type="entry name" value="FIST_domain_N"/>
</dbReference>
<reference evidence="3 4" key="1">
    <citation type="submission" date="2017-07" db="EMBL/GenBank/DDBJ databases">
        <title>Complete Genome Sequence of the cosmetic ferment Vitreoscilla filiformis (ATCC15551).</title>
        <authorList>
            <person name="Contreras S."/>
            <person name="Sagory-Zalkind P."/>
            <person name="Blanquart H."/>
            <person name="Iltis A."/>
            <person name="Morand S.C."/>
        </authorList>
    </citation>
    <scope>NUCLEOTIDE SEQUENCE [LARGE SCALE GENOMIC DNA]</scope>
    <source>
        <strain evidence="3 4">ATCC 15551</strain>
    </source>
</reference>
<dbReference type="SMART" id="SM01204">
    <property type="entry name" value="FIST_C"/>
    <property type="match status" value="1"/>
</dbReference>
<name>A0A221KED0_VITFI</name>
<gene>
    <name evidence="3" type="ORF">VITFI_CDS1395</name>
</gene>